<feature type="coiled-coil region" evidence="1">
    <location>
        <begin position="34"/>
        <end position="89"/>
    </location>
</feature>
<evidence type="ECO:0000313" key="3">
    <source>
        <dbReference type="Proteomes" id="UP001066276"/>
    </source>
</evidence>
<sequence length="195" mass="22526">MIVKLMEEIKKGFSVSESNQVSIKEACEILETKFDLLAKRTQVLEDRVESLKEDVALIKQDLRQSKVSEQELQDKLERLENAARRNNLRILNIPEGAEGDDIKSSDLARSTLNRQWELGNRLEDFKKLGASSQLKFPAFLRVMYNNKNYNITDNTSRKDIRRCYRLRGDKTLFRMGIARFCALLLLRSGSLEIGI</sequence>
<comment type="caution">
    <text evidence="2">The sequence shown here is derived from an EMBL/GenBank/DDBJ whole genome shotgun (WGS) entry which is preliminary data.</text>
</comment>
<gene>
    <name evidence="2" type="ORF">NDU88_001856</name>
</gene>
<organism evidence="2 3">
    <name type="scientific">Pleurodeles waltl</name>
    <name type="common">Iberian ribbed newt</name>
    <dbReference type="NCBI Taxonomy" id="8319"/>
    <lineage>
        <taxon>Eukaryota</taxon>
        <taxon>Metazoa</taxon>
        <taxon>Chordata</taxon>
        <taxon>Craniata</taxon>
        <taxon>Vertebrata</taxon>
        <taxon>Euteleostomi</taxon>
        <taxon>Amphibia</taxon>
        <taxon>Batrachia</taxon>
        <taxon>Caudata</taxon>
        <taxon>Salamandroidea</taxon>
        <taxon>Salamandridae</taxon>
        <taxon>Pleurodelinae</taxon>
        <taxon>Pleurodeles</taxon>
    </lineage>
</organism>
<reference evidence="2" key="1">
    <citation type="journal article" date="2022" name="bioRxiv">
        <title>Sequencing and chromosome-scale assembly of the giantPleurodeles waltlgenome.</title>
        <authorList>
            <person name="Brown T."/>
            <person name="Elewa A."/>
            <person name="Iarovenko S."/>
            <person name="Subramanian E."/>
            <person name="Araus A.J."/>
            <person name="Petzold A."/>
            <person name="Susuki M."/>
            <person name="Suzuki K.-i.T."/>
            <person name="Hayashi T."/>
            <person name="Toyoda A."/>
            <person name="Oliveira C."/>
            <person name="Osipova E."/>
            <person name="Leigh N.D."/>
            <person name="Simon A."/>
            <person name="Yun M.H."/>
        </authorList>
    </citation>
    <scope>NUCLEOTIDE SEQUENCE</scope>
    <source>
        <strain evidence="2">20211129_DDA</strain>
        <tissue evidence="2">Liver</tissue>
    </source>
</reference>
<name>A0AAV7LMS7_PLEWA</name>
<proteinExistence type="predicted"/>
<keyword evidence="1" id="KW-0175">Coiled coil</keyword>
<evidence type="ECO:0000313" key="2">
    <source>
        <dbReference type="EMBL" id="KAJ1088700.1"/>
    </source>
</evidence>
<evidence type="ECO:0000256" key="1">
    <source>
        <dbReference type="SAM" id="Coils"/>
    </source>
</evidence>
<keyword evidence="3" id="KW-1185">Reference proteome</keyword>
<dbReference type="EMBL" id="JANPWB010000015">
    <property type="protein sequence ID" value="KAJ1088700.1"/>
    <property type="molecule type" value="Genomic_DNA"/>
</dbReference>
<accession>A0AAV7LMS7</accession>
<dbReference type="AlphaFoldDB" id="A0AAV7LMS7"/>
<dbReference type="Proteomes" id="UP001066276">
    <property type="component" value="Chromosome 11"/>
</dbReference>
<dbReference type="Gene3D" id="1.20.5.340">
    <property type="match status" value="1"/>
</dbReference>
<protein>
    <submittedName>
        <fullName evidence="2">Uncharacterized protein</fullName>
    </submittedName>
</protein>